<dbReference type="RefSeq" id="WP_209769743.1">
    <property type="nucleotide sequence ID" value="NZ_JAGINP010000021.1"/>
</dbReference>
<keyword evidence="4 6" id="KW-0378">Hydrolase</keyword>
<dbReference type="Proteomes" id="UP000781958">
    <property type="component" value="Unassembled WGS sequence"/>
</dbReference>
<organism evidence="8 9">
    <name type="scientific">Azospirillum rugosum</name>
    <dbReference type="NCBI Taxonomy" id="416170"/>
    <lineage>
        <taxon>Bacteria</taxon>
        <taxon>Pseudomonadati</taxon>
        <taxon>Pseudomonadota</taxon>
        <taxon>Alphaproteobacteria</taxon>
        <taxon>Rhodospirillales</taxon>
        <taxon>Azospirillaceae</taxon>
        <taxon>Azospirillum</taxon>
    </lineage>
</organism>
<dbReference type="PANTHER" id="PTHR35901:SF1">
    <property type="entry name" value="EXONUCLEASE VAPC9"/>
    <property type="match status" value="1"/>
</dbReference>
<comment type="function">
    <text evidence="6">Toxic component of a toxin-antitoxin (TA) system. An RNase.</text>
</comment>
<dbReference type="CDD" id="cd09873">
    <property type="entry name" value="PIN_Pae0151-like"/>
    <property type="match status" value="1"/>
</dbReference>
<evidence type="ECO:0000256" key="5">
    <source>
        <dbReference type="ARBA" id="ARBA00022842"/>
    </source>
</evidence>
<evidence type="ECO:0000256" key="6">
    <source>
        <dbReference type="HAMAP-Rule" id="MF_00265"/>
    </source>
</evidence>
<comment type="caution">
    <text evidence="8">The sequence shown here is derived from an EMBL/GenBank/DDBJ whole genome shotgun (WGS) entry which is preliminary data.</text>
</comment>
<proteinExistence type="inferred from homology"/>
<sequence>MTRSFVIDTSIAVKWEVPEPDSELAGGLRRFQLLAPDLLRIECGNVFWRLASAGKMPVEEAFGALSDLSSGLIAFHPCADLEQDALRIALDLGHPVYDCYYLALSLRTGSPLVTDDRRLLRVAREDDHFRPLVRSLTEALDEHP</sequence>
<evidence type="ECO:0000259" key="7">
    <source>
        <dbReference type="Pfam" id="PF01850"/>
    </source>
</evidence>
<keyword evidence="5 6" id="KW-0460">Magnesium</keyword>
<dbReference type="PANTHER" id="PTHR35901">
    <property type="entry name" value="RIBONUCLEASE VAPC3"/>
    <property type="match status" value="1"/>
</dbReference>
<dbReference type="EMBL" id="JAGINP010000021">
    <property type="protein sequence ID" value="MBP2295295.1"/>
    <property type="molecule type" value="Genomic_DNA"/>
</dbReference>
<evidence type="ECO:0000313" key="9">
    <source>
        <dbReference type="Proteomes" id="UP000781958"/>
    </source>
</evidence>
<dbReference type="HAMAP" id="MF_00265">
    <property type="entry name" value="VapC_Nob1"/>
    <property type="match status" value="1"/>
</dbReference>
<evidence type="ECO:0000256" key="4">
    <source>
        <dbReference type="ARBA" id="ARBA00022801"/>
    </source>
</evidence>
<dbReference type="InterPro" id="IPR044153">
    <property type="entry name" value="PIN_Pae0151-like"/>
</dbReference>
<gene>
    <name evidence="6" type="primary">vapC</name>
    <name evidence="8" type="ORF">J2851_005100</name>
</gene>
<feature type="binding site" evidence="6">
    <location>
        <position position="98"/>
    </location>
    <ligand>
        <name>Mg(2+)</name>
        <dbReference type="ChEBI" id="CHEBI:18420"/>
    </ligand>
</feature>
<evidence type="ECO:0000313" key="8">
    <source>
        <dbReference type="EMBL" id="MBP2295295.1"/>
    </source>
</evidence>
<evidence type="ECO:0000256" key="1">
    <source>
        <dbReference type="ARBA" id="ARBA00022649"/>
    </source>
</evidence>
<dbReference type="InterPro" id="IPR002716">
    <property type="entry name" value="PIN_dom"/>
</dbReference>
<dbReference type="InterPro" id="IPR029060">
    <property type="entry name" value="PIN-like_dom_sf"/>
</dbReference>
<accession>A0ABS4SRW4</accession>
<keyword evidence="3 6" id="KW-0479">Metal-binding</keyword>
<feature type="binding site" evidence="6">
    <location>
        <position position="8"/>
    </location>
    <ligand>
        <name>Mg(2+)</name>
        <dbReference type="ChEBI" id="CHEBI:18420"/>
    </ligand>
</feature>
<evidence type="ECO:0000256" key="2">
    <source>
        <dbReference type="ARBA" id="ARBA00022722"/>
    </source>
</evidence>
<comment type="cofactor">
    <cofactor evidence="6">
        <name>Mg(2+)</name>
        <dbReference type="ChEBI" id="CHEBI:18420"/>
    </cofactor>
</comment>
<keyword evidence="2 6" id="KW-0540">Nuclease</keyword>
<dbReference type="EC" id="3.1.-.-" evidence="6"/>
<name>A0ABS4SRW4_9PROT</name>
<dbReference type="Gene3D" id="3.40.50.1010">
    <property type="entry name" value="5'-nuclease"/>
    <property type="match status" value="1"/>
</dbReference>
<dbReference type="Pfam" id="PF01850">
    <property type="entry name" value="PIN"/>
    <property type="match status" value="1"/>
</dbReference>
<protein>
    <recommendedName>
        <fullName evidence="6">Ribonuclease VapC</fullName>
        <shortName evidence="6">RNase VapC</shortName>
        <ecNumber evidence="6">3.1.-.-</ecNumber>
    </recommendedName>
    <alternativeName>
        <fullName evidence="6">Toxin VapC</fullName>
    </alternativeName>
</protein>
<dbReference type="InterPro" id="IPR051619">
    <property type="entry name" value="TypeII_TA_RNase_PINc/VapC"/>
</dbReference>
<keyword evidence="6" id="KW-0800">Toxin</keyword>
<keyword evidence="1 6" id="KW-1277">Toxin-antitoxin system</keyword>
<feature type="domain" description="PIN" evidence="7">
    <location>
        <begin position="6"/>
        <end position="124"/>
    </location>
</feature>
<evidence type="ECO:0000256" key="3">
    <source>
        <dbReference type="ARBA" id="ARBA00022723"/>
    </source>
</evidence>
<keyword evidence="9" id="KW-1185">Reference proteome</keyword>
<reference evidence="8 9" key="1">
    <citation type="submission" date="2021-03" db="EMBL/GenBank/DDBJ databases">
        <title>Genomic Encyclopedia of Type Strains, Phase III (KMG-III): the genomes of soil and plant-associated and newly described type strains.</title>
        <authorList>
            <person name="Whitman W."/>
        </authorList>
    </citation>
    <scope>NUCLEOTIDE SEQUENCE [LARGE SCALE GENOMIC DNA]</scope>
    <source>
        <strain evidence="8 9">IMMIB AFH-6</strain>
    </source>
</reference>
<dbReference type="SUPFAM" id="SSF88723">
    <property type="entry name" value="PIN domain-like"/>
    <property type="match status" value="1"/>
</dbReference>
<dbReference type="InterPro" id="IPR022907">
    <property type="entry name" value="VapC_family"/>
</dbReference>
<comment type="similarity">
    <text evidence="6">Belongs to the PINc/VapC protein family.</text>
</comment>